<evidence type="ECO:0000313" key="4">
    <source>
        <dbReference type="Proteomes" id="UP000786811"/>
    </source>
</evidence>
<feature type="binding site" evidence="1">
    <location>
        <position position="116"/>
    </location>
    <ligand>
        <name>Zn(2+)</name>
        <dbReference type="ChEBI" id="CHEBI:29105"/>
        <note>catalytic</note>
    </ligand>
</feature>
<dbReference type="OrthoDB" id="7699651at2759"/>
<dbReference type="PANTHER" id="PTHR11905:SF249">
    <property type="entry name" value="SOL NARAE, ISOFORM C"/>
    <property type="match status" value="1"/>
</dbReference>
<dbReference type="PROSITE" id="PS50215">
    <property type="entry name" value="ADAM_MEPRO"/>
    <property type="match status" value="1"/>
</dbReference>
<name>A0A8J2HH80_COTCN</name>
<dbReference type="AlphaFoldDB" id="A0A8J2HH80"/>
<comment type="caution">
    <text evidence="3">The sequence shown here is derived from an EMBL/GenBank/DDBJ whole genome shotgun (WGS) entry which is preliminary data.</text>
</comment>
<feature type="binding site" evidence="1">
    <location>
        <position position="110"/>
    </location>
    <ligand>
        <name>Zn(2+)</name>
        <dbReference type="ChEBI" id="CHEBI:29105"/>
        <note>catalytic</note>
    </ligand>
</feature>
<gene>
    <name evidence="3" type="ORF">HICCMSTLAB_LOCUS7569</name>
</gene>
<reference evidence="3" key="1">
    <citation type="submission" date="2021-04" db="EMBL/GenBank/DDBJ databases">
        <authorList>
            <person name="Chebbi M.A.C M."/>
        </authorList>
    </citation>
    <scope>NUCLEOTIDE SEQUENCE</scope>
</reference>
<proteinExistence type="predicted"/>
<dbReference type="Proteomes" id="UP000786811">
    <property type="component" value="Unassembled WGS sequence"/>
</dbReference>
<feature type="domain" description="Peptidase M12B" evidence="2">
    <location>
        <begin position="1"/>
        <end position="158"/>
    </location>
</feature>
<sequence>MNPYEKRDPITKLPILRNGSSALRNKGKWLYQINKKIPISSYDVAITMFTNNICPEGLKIAKSKCINIGLACTSCACYTEDHYNITYKVGFVQDLGNYWGIQTAAHELGHLFGSYHDNITENGCRNEDNYIMATSNWKTENSFDWSNCSISQMNSFFK</sequence>
<evidence type="ECO:0000256" key="1">
    <source>
        <dbReference type="PROSITE-ProRule" id="PRU00276"/>
    </source>
</evidence>
<dbReference type="InterPro" id="IPR024079">
    <property type="entry name" value="MetalloPept_cat_dom_sf"/>
</dbReference>
<dbReference type="EMBL" id="CAJNRD030001121">
    <property type="protein sequence ID" value="CAG5095158.1"/>
    <property type="molecule type" value="Genomic_DNA"/>
</dbReference>
<feature type="binding site" evidence="1">
    <location>
        <position position="106"/>
    </location>
    <ligand>
        <name>Zn(2+)</name>
        <dbReference type="ChEBI" id="CHEBI:29105"/>
        <note>catalytic</note>
    </ligand>
</feature>
<feature type="active site" evidence="1">
    <location>
        <position position="107"/>
    </location>
</feature>
<keyword evidence="1" id="KW-0479">Metal-binding</keyword>
<comment type="caution">
    <text evidence="1">Lacks conserved residue(s) required for the propagation of feature annotation.</text>
</comment>
<dbReference type="SUPFAM" id="SSF55486">
    <property type="entry name" value="Metalloproteases ('zincins'), catalytic domain"/>
    <property type="match status" value="1"/>
</dbReference>
<dbReference type="PANTHER" id="PTHR11905">
    <property type="entry name" value="ADAM A DISINTEGRIN AND METALLOPROTEASE DOMAIN"/>
    <property type="match status" value="1"/>
</dbReference>
<dbReference type="InterPro" id="IPR001590">
    <property type="entry name" value="Peptidase_M12B"/>
</dbReference>
<dbReference type="GO" id="GO:0004222">
    <property type="term" value="F:metalloendopeptidase activity"/>
    <property type="evidence" value="ECO:0007669"/>
    <property type="project" value="InterPro"/>
</dbReference>
<evidence type="ECO:0000313" key="3">
    <source>
        <dbReference type="EMBL" id="CAG5095158.1"/>
    </source>
</evidence>
<dbReference type="Pfam" id="PF13688">
    <property type="entry name" value="Reprolysin_5"/>
    <property type="match status" value="1"/>
</dbReference>
<organism evidence="3 4">
    <name type="scientific">Cotesia congregata</name>
    <name type="common">Parasitoid wasp</name>
    <name type="synonym">Apanteles congregatus</name>
    <dbReference type="NCBI Taxonomy" id="51543"/>
    <lineage>
        <taxon>Eukaryota</taxon>
        <taxon>Metazoa</taxon>
        <taxon>Ecdysozoa</taxon>
        <taxon>Arthropoda</taxon>
        <taxon>Hexapoda</taxon>
        <taxon>Insecta</taxon>
        <taxon>Pterygota</taxon>
        <taxon>Neoptera</taxon>
        <taxon>Endopterygota</taxon>
        <taxon>Hymenoptera</taxon>
        <taxon>Apocrita</taxon>
        <taxon>Ichneumonoidea</taxon>
        <taxon>Braconidae</taxon>
        <taxon>Microgastrinae</taxon>
        <taxon>Cotesia</taxon>
    </lineage>
</organism>
<protein>
    <submittedName>
        <fullName evidence="3">Similar to Venom metalloproteinase 1 (Eulophus pennicornis)</fullName>
    </submittedName>
</protein>
<dbReference type="GO" id="GO:0006509">
    <property type="term" value="P:membrane protein ectodomain proteolysis"/>
    <property type="evidence" value="ECO:0007669"/>
    <property type="project" value="TreeGrafter"/>
</dbReference>
<accession>A0A8J2HH80</accession>
<dbReference type="Gene3D" id="3.40.390.10">
    <property type="entry name" value="Collagenase (Catalytic Domain)"/>
    <property type="match status" value="1"/>
</dbReference>
<keyword evidence="1" id="KW-0862">Zinc</keyword>
<dbReference type="GO" id="GO:0046872">
    <property type="term" value="F:metal ion binding"/>
    <property type="evidence" value="ECO:0007669"/>
    <property type="project" value="UniProtKB-KW"/>
</dbReference>
<evidence type="ECO:0000259" key="2">
    <source>
        <dbReference type="PROSITE" id="PS50215"/>
    </source>
</evidence>
<keyword evidence="4" id="KW-1185">Reference proteome</keyword>